<feature type="compositionally biased region" description="Basic and acidic residues" evidence="1">
    <location>
        <begin position="506"/>
        <end position="525"/>
    </location>
</feature>
<evidence type="ECO:0000313" key="2">
    <source>
        <dbReference type="EMBL" id="KAG7528090.1"/>
    </source>
</evidence>
<reference evidence="2" key="1">
    <citation type="submission" date="2020-04" db="EMBL/GenBank/DDBJ databases">
        <title>Analysis of mating type loci in Filobasidium floriforme.</title>
        <authorList>
            <person name="Nowrousian M."/>
        </authorList>
    </citation>
    <scope>NUCLEOTIDE SEQUENCE</scope>
    <source>
        <strain evidence="2">CBS 6242</strain>
    </source>
</reference>
<sequence>MVAETPISNADGIRRWARSVAALGRGGKSTNITENQDTGSSSDESNIKRPEDLRRRPIPPLSDISSQSLTSPDPSDSIVQDKNALNSDFDDSDLDPSDSMSQLGEFNKELVPSAIEPPANRSDITAGDGTPGYYQFRLQAAEVVPFQKCMHEHFYLYDIFGNVATLRDIAEKRDGWAEAVTSLKTLATQRITLVWPEQKLDGKMQVVLENWLNPKPNDLPVAYVVTKPGIWNRIPANITHCQDLSQPDSDMTINIDPKHPNLHELMRKFDYYDFEWDPSSGDHPLSARAMLRIVLDKLTKEKAPLKSTKNYPGFPLLWELLLAEFKVTGSLAHKDRSPEMKVARNQTENAMFVQLATFAQLYMDVPLEGDKDFERFVLSMTICGEFWTVEYAFRMSARATRHETRCSTIAKGNWAEDPKAFLGAIQQVMEENMRNVADAARRMEVLMNTAKKLPTKIPKFEIPARGYTKTPKPAEGQEVKKPEQAEERGGKMGEQAATGIAIKQPQDAKAESVDEAEQSGKEKNKTKQAMQQTGKTAQMDTTEKTIAEEMLSQSEGAVISERATTPPAIYVGDEPLQAPGTSPEVSLLMMRRKVLAAHYANSRNRV</sequence>
<feature type="compositionally biased region" description="Polar residues" evidence="1">
    <location>
        <begin position="28"/>
        <end position="44"/>
    </location>
</feature>
<keyword evidence="3" id="KW-1185">Reference proteome</keyword>
<feature type="region of interest" description="Disordered" evidence="1">
    <location>
        <begin position="464"/>
        <end position="542"/>
    </location>
</feature>
<evidence type="ECO:0000256" key="1">
    <source>
        <dbReference type="SAM" id="MobiDB-lite"/>
    </source>
</evidence>
<dbReference type="AlphaFoldDB" id="A0A8K0JFE7"/>
<accession>A0A8K0JFE7</accession>
<evidence type="ECO:0000313" key="3">
    <source>
        <dbReference type="Proteomes" id="UP000812966"/>
    </source>
</evidence>
<name>A0A8K0JFE7_9TREE</name>
<feature type="compositionally biased region" description="Basic and acidic residues" evidence="1">
    <location>
        <begin position="45"/>
        <end position="55"/>
    </location>
</feature>
<comment type="caution">
    <text evidence="2">The sequence shown here is derived from an EMBL/GenBank/DDBJ whole genome shotgun (WGS) entry which is preliminary data.</text>
</comment>
<proteinExistence type="predicted"/>
<dbReference type="Proteomes" id="UP000812966">
    <property type="component" value="Unassembled WGS sequence"/>
</dbReference>
<feature type="compositionally biased region" description="Basic and acidic residues" evidence="1">
    <location>
        <begin position="475"/>
        <end position="491"/>
    </location>
</feature>
<feature type="region of interest" description="Disordered" evidence="1">
    <location>
        <begin position="22"/>
        <end position="102"/>
    </location>
</feature>
<feature type="compositionally biased region" description="Polar residues" evidence="1">
    <location>
        <begin position="63"/>
        <end position="86"/>
    </location>
</feature>
<dbReference type="EMBL" id="JABELV010000208">
    <property type="protein sequence ID" value="KAG7528090.1"/>
    <property type="molecule type" value="Genomic_DNA"/>
</dbReference>
<organism evidence="2 3">
    <name type="scientific">Filobasidium floriforme</name>
    <dbReference type="NCBI Taxonomy" id="5210"/>
    <lineage>
        <taxon>Eukaryota</taxon>
        <taxon>Fungi</taxon>
        <taxon>Dikarya</taxon>
        <taxon>Basidiomycota</taxon>
        <taxon>Agaricomycotina</taxon>
        <taxon>Tremellomycetes</taxon>
        <taxon>Filobasidiales</taxon>
        <taxon>Filobasidiaceae</taxon>
        <taxon>Filobasidium</taxon>
    </lineage>
</organism>
<protein>
    <submittedName>
        <fullName evidence="2">Uncharacterized protein</fullName>
    </submittedName>
</protein>
<feature type="compositionally biased region" description="Polar residues" evidence="1">
    <location>
        <begin position="527"/>
        <end position="540"/>
    </location>
</feature>
<gene>
    <name evidence="2" type="ORF">FFLO_06426</name>
</gene>